<reference evidence="3" key="1">
    <citation type="submission" date="2017-06" db="EMBL/GenBank/DDBJ databases">
        <title>Genome analysis of Fimbriiglobus ruber SP5, the first member of the order Planctomycetales with confirmed chitinolytic capability.</title>
        <authorList>
            <person name="Ravin N.V."/>
            <person name="Rakitin A.L."/>
            <person name="Ivanova A.A."/>
            <person name="Beletsky A.V."/>
            <person name="Kulichevskaya I.S."/>
            <person name="Mardanov A.V."/>
            <person name="Dedysh S.N."/>
        </authorList>
    </citation>
    <scope>NUCLEOTIDE SEQUENCE [LARGE SCALE GENOMIC DNA]</scope>
    <source>
        <strain evidence="3">SP5</strain>
    </source>
</reference>
<proteinExistence type="predicted"/>
<keyword evidence="3" id="KW-1185">Reference proteome</keyword>
<gene>
    <name evidence="2" type="ORF">FRUB_00795</name>
</gene>
<dbReference type="AlphaFoldDB" id="A0A225EAN5"/>
<accession>A0A225EAN5</accession>
<evidence type="ECO:0000256" key="1">
    <source>
        <dbReference type="SAM" id="MobiDB-lite"/>
    </source>
</evidence>
<dbReference type="EMBL" id="NIDE01000001">
    <property type="protein sequence ID" value="OWK47096.1"/>
    <property type="molecule type" value="Genomic_DNA"/>
</dbReference>
<evidence type="ECO:0000313" key="2">
    <source>
        <dbReference type="EMBL" id="OWK47096.1"/>
    </source>
</evidence>
<organism evidence="2 3">
    <name type="scientific">Fimbriiglobus ruber</name>
    <dbReference type="NCBI Taxonomy" id="1908690"/>
    <lineage>
        <taxon>Bacteria</taxon>
        <taxon>Pseudomonadati</taxon>
        <taxon>Planctomycetota</taxon>
        <taxon>Planctomycetia</taxon>
        <taxon>Gemmatales</taxon>
        <taxon>Gemmataceae</taxon>
        <taxon>Fimbriiglobus</taxon>
    </lineage>
</organism>
<protein>
    <submittedName>
        <fullName evidence="2">Uncharacterized protein</fullName>
    </submittedName>
</protein>
<feature type="region of interest" description="Disordered" evidence="1">
    <location>
        <begin position="48"/>
        <end position="69"/>
    </location>
</feature>
<feature type="region of interest" description="Disordered" evidence="1">
    <location>
        <begin position="136"/>
        <end position="156"/>
    </location>
</feature>
<evidence type="ECO:0000313" key="3">
    <source>
        <dbReference type="Proteomes" id="UP000214646"/>
    </source>
</evidence>
<sequence length="156" mass="16214">MGLLLPSGCGDSIKVYPVRGKVTFEGKPLVGGGSIALVPIGTQRGKTAGGEIGPDGSFELMTHKPGDGSMTGEFRVVVIQQGDKEPSISQDGEKAKKVISTVAKEDRIPAIYSDHYKTPLTATVEAKSVNELNIDLKRSATGATGEDFGPKRSGGA</sequence>
<comment type="caution">
    <text evidence="2">The sequence shown here is derived from an EMBL/GenBank/DDBJ whole genome shotgun (WGS) entry which is preliminary data.</text>
</comment>
<name>A0A225EAN5_9BACT</name>
<dbReference type="Proteomes" id="UP000214646">
    <property type="component" value="Unassembled WGS sequence"/>
</dbReference>